<gene>
    <name evidence="1" type="ORF">GO998_18555</name>
</gene>
<protein>
    <recommendedName>
        <fullName evidence="3">LysR family transcriptional regulator</fullName>
    </recommendedName>
</protein>
<keyword evidence="2" id="KW-1185">Reference proteome</keyword>
<sequence>MLVARLKFFFMVARLGSITLAAKCRMPGGGGAFSVTRADARTTVALMHSGIGMSVRPALAHRHVDALVEGGALARWTPPASVPVTTAV</sequence>
<reference evidence="1 2" key="1">
    <citation type="journal article" date="2021" name="Phytopathology">
        <title>Complete genome sequence of Ralstonia syzygii subsp. indonesiensis strain LLRS-1, isolated from wilted tobacco in China.</title>
        <authorList>
            <person name="Lu C.H."/>
            <person name="Li J.Y."/>
            <person name="Mi M.G."/>
            <person name="Lin Z.L."/>
            <person name="Jiang N."/>
            <person name="Gai X."/>
            <person name="Ma J.H."/>
            <person name="Lei L.P."/>
            <person name="Xia Z.Y."/>
        </authorList>
    </citation>
    <scope>NUCLEOTIDE SEQUENCE [LARGE SCALE GENOMIC DNA]</scope>
    <source>
        <strain evidence="1 2">LLRS-1</strain>
    </source>
</reference>
<dbReference type="Proteomes" id="UP000677898">
    <property type="component" value="Plasmid pLLRS-1"/>
</dbReference>
<name>A0ABX7ZK75_9RALS</name>
<dbReference type="EMBL" id="CP046730">
    <property type="protein sequence ID" value="QUP55750.1"/>
    <property type="molecule type" value="Genomic_DNA"/>
</dbReference>
<dbReference type="RefSeq" id="WP_211905727.1">
    <property type="nucleotide sequence ID" value="NZ_CP046730.1"/>
</dbReference>
<evidence type="ECO:0000313" key="1">
    <source>
        <dbReference type="EMBL" id="QUP55750.1"/>
    </source>
</evidence>
<accession>A0ABX7ZK75</accession>
<proteinExistence type="predicted"/>
<keyword evidence="1" id="KW-0614">Plasmid</keyword>
<evidence type="ECO:0008006" key="3">
    <source>
        <dbReference type="Google" id="ProtNLM"/>
    </source>
</evidence>
<evidence type="ECO:0000313" key="2">
    <source>
        <dbReference type="Proteomes" id="UP000677898"/>
    </source>
</evidence>
<organism evidence="1 2">
    <name type="scientific">Ralstonia syzygii</name>
    <dbReference type="NCBI Taxonomy" id="28097"/>
    <lineage>
        <taxon>Bacteria</taxon>
        <taxon>Pseudomonadati</taxon>
        <taxon>Pseudomonadota</taxon>
        <taxon>Betaproteobacteria</taxon>
        <taxon>Burkholderiales</taxon>
        <taxon>Burkholderiaceae</taxon>
        <taxon>Ralstonia</taxon>
        <taxon>Ralstonia solanacearum species complex</taxon>
    </lineage>
</organism>
<geneLocation type="plasmid" evidence="1 2">
    <name>pLLRS-1</name>
</geneLocation>